<evidence type="ECO:0000256" key="6">
    <source>
        <dbReference type="ARBA" id="ARBA00023136"/>
    </source>
</evidence>
<evidence type="ECO:0000256" key="5">
    <source>
        <dbReference type="ARBA" id="ARBA00022989"/>
    </source>
</evidence>
<evidence type="ECO:0000256" key="2">
    <source>
        <dbReference type="ARBA" id="ARBA00022475"/>
    </source>
</evidence>
<feature type="transmembrane region" description="Helical" evidence="7">
    <location>
        <begin position="170"/>
        <end position="186"/>
    </location>
</feature>
<gene>
    <name evidence="8" type="ORF">GCM10022394_06070</name>
</gene>
<sequence length="206" mass="22859">MSKLQPPALLGCHRCHKLVRWREQSACPRCGAHLHLRTPRSLSWTWAWLISASALMLPANLLPITRLQTFGMVDEDTIFSGVMSLYRNDMPGIATIVLVASVIVPLFKILGLSWICLRLKVGGSLNQAGAMRLYRFIEFIGRWSILDLFVIALMMSAIDRGLLLNVTPGPAATAFGGVVVLTLFAAKSLDTRLLWDQDNDNESKEP</sequence>
<comment type="subcellular location">
    <subcellularLocation>
        <location evidence="1">Cell inner membrane</location>
    </subcellularLocation>
</comment>
<dbReference type="RefSeq" id="WP_344954602.1">
    <property type="nucleotide sequence ID" value="NZ_BAABCX010000001.1"/>
</dbReference>
<organism evidence="8 9">
    <name type="scientific">Zobellella aerophila</name>
    <dbReference type="NCBI Taxonomy" id="870480"/>
    <lineage>
        <taxon>Bacteria</taxon>
        <taxon>Pseudomonadati</taxon>
        <taxon>Pseudomonadota</taxon>
        <taxon>Gammaproteobacteria</taxon>
        <taxon>Aeromonadales</taxon>
        <taxon>Aeromonadaceae</taxon>
        <taxon>Zobellella</taxon>
    </lineage>
</organism>
<dbReference type="PANTHER" id="PTHR30462">
    <property type="entry name" value="INTERMEMBRANE TRANSPORT PROTEIN PQIB-RELATED"/>
    <property type="match status" value="1"/>
</dbReference>
<keyword evidence="3" id="KW-0997">Cell inner membrane</keyword>
<keyword evidence="5 7" id="KW-1133">Transmembrane helix</keyword>
<dbReference type="Proteomes" id="UP001500795">
    <property type="component" value="Unassembled WGS sequence"/>
</dbReference>
<feature type="transmembrane region" description="Helical" evidence="7">
    <location>
        <begin position="44"/>
        <end position="64"/>
    </location>
</feature>
<name>A0ABP6V6B2_9GAMM</name>
<dbReference type="PANTHER" id="PTHR30462:SF1">
    <property type="entry name" value="INTERMEMBRANE TRANSPORT PROTEIN YEBS"/>
    <property type="match status" value="1"/>
</dbReference>
<reference evidence="9" key="1">
    <citation type="journal article" date="2019" name="Int. J. Syst. Evol. Microbiol.">
        <title>The Global Catalogue of Microorganisms (GCM) 10K type strain sequencing project: providing services to taxonomists for standard genome sequencing and annotation.</title>
        <authorList>
            <consortium name="The Broad Institute Genomics Platform"/>
            <consortium name="The Broad Institute Genome Sequencing Center for Infectious Disease"/>
            <person name="Wu L."/>
            <person name="Ma J."/>
        </authorList>
    </citation>
    <scope>NUCLEOTIDE SEQUENCE [LARGE SCALE GENOMIC DNA]</scope>
    <source>
        <strain evidence="9">JCM 17110</strain>
    </source>
</reference>
<keyword evidence="4 7" id="KW-0812">Transmembrane</keyword>
<keyword evidence="2" id="KW-1003">Cell membrane</keyword>
<evidence type="ECO:0008006" key="10">
    <source>
        <dbReference type="Google" id="ProtNLM"/>
    </source>
</evidence>
<keyword evidence="6 7" id="KW-0472">Membrane</keyword>
<dbReference type="InterPro" id="IPR007498">
    <property type="entry name" value="PqiA-like"/>
</dbReference>
<evidence type="ECO:0000256" key="3">
    <source>
        <dbReference type="ARBA" id="ARBA00022519"/>
    </source>
</evidence>
<evidence type="ECO:0000256" key="4">
    <source>
        <dbReference type="ARBA" id="ARBA00022692"/>
    </source>
</evidence>
<feature type="transmembrane region" description="Helical" evidence="7">
    <location>
        <begin position="93"/>
        <end position="115"/>
    </location>
</feature>
<evidence type="ECO:0000256" key="1">
    <source>
        <dbReference type="ARBA" id="ARBA00004533"/>
    </source>
</evidence>
<evidence type="ECO:0000313" key="9">
    <source>
        <dbReference type="Proteomes" id="UP001500795"/>
    </source>
</evidence>
<evidence type="ECO:0000256" key="7">
    <source>
        <dbReference type="SAM" id="Phobius"/>
    </source>
</evidence>
<keyword evidence="9" id="KW-1185">Reference proteome</keyword>
<dbReference type="Pfam" id="PF04403">
    <property type="entry name" value="PqiA"/>
    <property type="match status" value="1"/>
</dbReference>
<dbReference type="InterPro" id="IPR051800">
    <property type="entry name" value="PqiA-PqiB_transport"/>
</dbReference>
<comment type="caution">
    <text evidence="8">The sequence shown here is derived from an EMBL/GenBank/DDBJ whole genome shotgun (WGS) entry which is preliminary data.</text>
</comment>
<accession>A0ABP6V6B2</accession>
<dbReference type="EMBL" id="BAABCX010000001">
    <property type="protein sequence ID" value="GAA3529636.1"/>
    <property type="molecule type" value="Genomic_DNA"/>
</dbReference>
<feature type="transmembrane region" description="Helical" evidence="7">
    <location>
        <begin position="136"/>
        <end position="158"/>
    </location>
</feature>
<proteinExistence type="predicted"/>
<evidence type="ECO:0000313" key="8">
    <source>
        <dbReference type="EMBL" id="GAA3529636.1"/>
    </source>
</evidence>
<protein>
    <recommendedName>
        <fullName evidence="10">Paraquat-inducible membrane protein A</fullName>
    </recommendedName>
</protein>